<keyword evidence="2" id="KW-1185">Reference proteome</keyword>
<gene>
    <name evidence="1" type="ORF">B7P33_15970</name>
</gene>
<dbReference type="Proteomes" id="UP000219559">
    <property type="component" value="Unassembled WGS sequence"/>
</dbReference>
<accession>A0A2A4G2X8</accession>
<evidence type="ECO:0000313" key="2">
    <source>
        <dbReference type="Proteomes" id="UP000219559"/>
    </source>
</evidence>
<proteinExistence type="predicted"/>
<comment type="caution">
    <text evidence="1">The sequence shown here is derived from an EMBL/GenBank/DDBJ whole genome shotgun (WGS) entry which is preliminary data.</text>
</comment>
<evidence type="ECO:0000313" key="1">
    <source>
        <dbReference type="EMBL" id="PCE62781.1"/>
    </source>
</evidence>
<name>A0A2A4G2X8_9FLAO</name>
<dbReference type="EMBL" id="NBWU01000007">
    <property type="protein sequence ID" value="PCE62781.1"/>
    <property type="molecule type" value="Genomic_DNA"/>
</dbReference>
<organism evidence="1 2">
    <name type="scientific">Sediminicola luteus</name>
    <dbReference type="NCBI Taxonomy" id="319238"/>
    <lineage>
        <taxon>Bacteria</taxon>
        <taxon>Pseudomonadati</taxon>
        <taxon>Bacteroidota</taxon>
        <taxon>Flavobacteriia</taxon>
        <taxon>Flavobacteriales</taxon>
        <taxon>Flavobacteriaceae</taxon>
        <taxon>Sediminicola</taxon>
    </lineage>
</organism>
<sequence>MASNRTHEFLLSLIRLEWHETGASRQRGDFIQVKALFLLNRTNNNEQKNKVKMFQYVVTFLRN</sequence>
<dbReference type="AlphaFoldDB" id="A0A2A4G2X8"/>
<protein>
    <submittedName>
        <fullName evidence="1">Uncharacterized protein</fullName>
    </submittedName>
</protein>
<reference evidence="1 2" key="1">
    <citation type="submission" date="2017-04" db="EMBL/GenBank/DDBJ databases">
        <title>A new member of the family Flavobacteriaceae isolated from ascidians.</title>
        <authorList>
            <person name="Chen L."/>
        </authorList>
    </citation>
    <scope>NUCLEOTIDE SEQUENCE [LARGE SCALE GENOMIC DNA]</scope>
    <source>
        <strain evidence="1 2">HQA918</strain>
    </source>
</reference>